<dbReference type="AlphaFoldDB" id="A0AA88XUL1"/>
<evidence type="ECO:0000313" key="3">
    <source>
        <dbReference type="Proteomes" id="UP001186944"/>
    </source>
</evidence>
<keyword evidence="1" id="KW-1133">Transmembrane helix</keyword>
<gene>
    <name evidence="2" type="ORF">FSP39_024013</name>
</gene>
<keyword evidence="1" id="KW-0812">Transmembrane</keyword>
<comment type="caution">
    <text evidence="2">The sequence shown here is derived from an EMBL/GenBank/DDBJ whole genome shotgun (WGS) entry which is preliminary data.</text>
</comment>
<proteinExistence type="predicted"/>
<keyword evidence="3" id="KW-1185">Reference proteome</keyword>
<sequence length="180" mass="20587">MMDIMSSIRVRIKTNSNGTFDAVLETDDGSHEDNIGALYYVIAVVFIYGLSIVMMIASHIRKNKQDNQLRNYLKEMSILRKNDRREKFYSKMSTLSPATTKPATLNLVQEEKSTEDASAQTRSLLRKDSGDTLMRKASLGEDSVFYAQSEEGYVTPRSSFTPKQEKMHFQFEVINEHVEL</sequence>
<keyword evidence="1" id="KW-0472">Membrane</keyword>
<feature type="transmembrane region" description="Helical" evidence="1">
    <location>
        <begin position="37"/>
        <end position="60"/>
    </location>
</feature>
<dbReference type="Proteomes" id="UP001186944">
    <property type="component" value="Unassembled WGS sequence"/>
</dbReference>
<reference evidence="2" key="1">
    <citation type="submission" date="2019-08" db="EMBL/GenBank/DDBJ databases">
        <title>The improved chromosome-level genome for the pearl oyster Pinctada fucata martensii using PacBio sequencing and Hi-C.</title>
        <authorList>
            <person name="Zheng Z."/>
        </authorList>
    </citation>
    <scope>NUCLEOTIDE SEQUENCE</scope>
    <source>
        <strain evidence="2">ZZ-2019</strain>
        <tissue evidence="2">Adductor muscle</tissue>
    </source>
</reference>
<evidence type="ECO:0000256" key="1">
    <source>
        <dbReference type="SAM" id="Phobius"/>
    </source>
</evidence>
<organism evidence="2 3">
    <name type="scientific">Pinctada imbricata</name>
    <name type="common">Atlantic pearl-oyster</name>
    <name type="synonym">Pinctada martensii</name>
    <dbReference type="NCBI Taxonomy" id="66713"/>
    <lineage>
        <taxon>Eukaryota</taxon>
        <taxon>Metazoa</taxon>
        <taxon>Spiralia</taxon>
        <taxon>Lophotrochozoa</taxon>
        <taxon>Mollusca</taxon>
        <taxon>Bivalvia</taxon>
        <taxon>Autobranchia</taxon>
        <taxon>Pteriomorphia</taxon>
        <taxon>Pterioida</taxon>
        <taxon>Pterioidea</taxon>
        <taxon>Pteriidae</taxon>
        <taxon>Pinctada</taxon>
    </lineage>
</organism>
<protein>
    <submittedName>
        <fullName evidence="2">Uncharacterized protein</fullName>
    </submittedName>
</protein>
<dbReference type="EMBL" id="VSWD01000010">
    <property type="protein sequence ID" value="KAK3091958.1"/>
    <property type="molecule type" value="Genomic_DNA"/>
</dbReference>
<accession>A0AA88XUL1</accession>
<name>A0AA88XUL1_PINIB</name>
<evidence type="ECO:0000313" key="2">
    <source>
        <dbReference type="EMBL" id="KAK3091958.1"/>
    </source>
</evidence>